<dbReference type="Gene3D" id="3.20.20.150">
    <property type="entry name" value="Divalent-metal-dependent TIM barrel enzymes"/>
    <property type="match status" value="1"/>
</dbReference>
<dbReference type="InterPro" id="IPR013022">
    <property type="entry name" value="Xyl_isomerase-like_TIM-brl"/>
</dbReference>
<dbReference type="PROSITE" id="PS51318">
    <property type="entry name" value="TAT"/>
    <property type="match status" value="1"/>
</dbReference>
<protein>
    <recommendedName>
        <fullName evidence="1">Xylose isomerase-like TIM barrel domain-containing protein</fullName>
    </recommendedName>
</protein>
<evidence type="ECO:0000313" key="2">
    <source>
        <dbReference type="EMBL" id="GAA5495753.1"/>
    </source>
</evidence>
<organism evidence="2 3">
    <name type="scientific">Rubritalea halochordaticola</name>
    <dbReference type="NCBI Taxonomy" id="714537"/>
    <lineage>
        <taxon>Bacteria</taxon>
        <taxon>Pseudomonadati</taxon>
        <taxon>Verrucomicrobiota</taxon>
        <taxon>Verrucomicrobiia</taxon>
        <taxon>Verrucomicrobiales</taxon>
        <taxon>Rubritaleaceae</taxon>
        <taxon>Rubritalea</taxon>
    </lineage>
</organism>
<proteinExistence type="predicted"/>
<sequence length="318" mass="35636">MDTSRRTFLKSSALLAGGVSAIPAALLGETAEESAETTKTQAKIRNRIGVSSYSFWGFQRKDLRPMDVCLEHAARMGFDGVEILQRQLEKTDNATLQKIKRQAFVLGLDLMGYSTHQGFLSPDAEKRGKNYQHTLDCLRQAHALGIPTMRVNSGTWGTSKSFDELMKNRGVEKPLPGHTEEEAYQWVIDAYGKLAEEAEKLGVVMGLENHWGLGCTPEGVKRVVDAVKSPWLQVTLDTGNFLEDPYERLSMLAPQTVLLQAKTYYGGGRWYTLDLDYARIADIMHKANFRGYVSLEFEGKEDPLKAIPESLAMLRKHF</sequence>
<evidence type="ECO:0000313" key="3">
    <source>
        <dbReference type="Proteomes" id="UP001424741"/>
    </source>
</evidence>
<dbReference type="EMBL" id="BAABRL010000005">
    <property type="protein sequence ID" value="GAA5495753.1"/>
    <property type="molecule type" value="Genomic_DNA"/>
</dbReference>
<feature type="domain" description="Xylose isomerase-like TIM barrel" evidence="1">
    <location>
        <begin position="71"/>
        <end position="316"/>
    </location>
</feature>
<dbReference type="Proteomes" id="UP001424741">
    <property type="component" value="Unassembled WGS sequence"/>
</dbReference>
<evidence type="ECO:0000259" key="1">
    <source>
        <dbReference type="Pfam" id="PF01261"/>
    </source>
</evidence>
<dbReference type="RefSeq" id="WP_346188498.1">
    <property type="nucleotide sequence ID" value="NZ_BAABRL010000005.1"/>
</dbReference>
<gene>
    <name evidence="2" type="ORF">Rhal01_01932</name>
</gene>
<dbReference type="SUPFAM" id="SSF51658">
    <property type="entry name" value="Xylose isomerase-like"/>
    <property type="match status" value="1"/>
</dbReference>
<dbReference type="PANTHER" id="PTHR12110:SF53">
    <property type="entry name" value="BLR5974 PROTEIN"/>
    <property type="match status" value="1"/>
</dbReference>
<comment type="caution">
    <text evidence="2">The sequence shown here is derived from an EMBL/GenBank/DDBJ whole genome shotgun (WGS) entry which is preliminary data.</text>
</comment>
<accession>A0ABP9UZ85</accession>
<dbReference type="InterPro" id="IPR050312">
    <property type="entry name" value="IolE/XylAMocC-like"/>
</dbReference>
<keyword evidence="3" id="KW-1185">Reference proteome</keyword>
<dbReference type="InterPro" id="IPR006311">
    <property type="entry name" value="TAT_signal"/>
</dbReference>
<dbReference type="Pfam" id="PF01261">
    <property type="entry name" value="AP_endonuc_2"/>
    <property type="match status" value="1"/>
</dbReference>
<reference evidence="2 3" key="1">
    <citation type="submission" date="2024-02" db="EMBL/GenBank/DDBJ databases">
        <title>Rubritalea halochordaticola NBRC 107102.</title>
        <authorList>
            <person name="Ichikawa N."/>
            <person name="Katano-Makiyama Y."/>
            <person name="Hidaka K."/>
        </authorList>
    </citation>
    <scope>NUCLEOTIDE SEQUENCE [LARGE SCALE GENOMIC DNA]</scope>
    <source>
        <strain evidence="2 3">NBRC 107102</strain>
    </source>
</reference>
<dbReference type="InterPro" id="IPR036237">
    <property type="entry name" value="Xyl_isomerase-like_sf"/>
</dbReference>
<name>A0ABP9UZ85_9BACT</name>
<dbReference type="PANTHER" id="PTHR12110">
    <property type="entry name" value="HYDROXYPYRUVATE ISOMERASE"/>
    <property type="match status" value="1"/>
</dbReference>